<sequence length="93" mass="11262">MLFKIFLYSCLIHVNLSNEKIIINKYTLILDEFREVHIKLRIHNPVVKRKCTKINKLLYINYMENKLSIFSILFYTNIIFFLRVTISQYKAIC</sequence>
<evidence type="ECO:0000256" key="1">
    <source>
        <dbReference type="SAM" id="Phobius"/>
    </source>
</evidence>
<reference evidence="2 3" key="2">
    <citation type="submission" date="2013-02" db="EMBL/GenBank/DDBJ databases">
        <title>The Genome Sequence of Plasmodium falciparum Palo Alto/Uganda.</title>
        <authorList>
            <consortium name="The Broad Institute Genome Sequencing Platform"/>
            <consortium name="The Broad Institute Genome Sequencing Center for Infectious Disease"/>
            <person name="Neafsey D."/>
            <person name="Cheeseman I."/>
            <person name="Volkman S."/>
            <person name="Adams J."/>
            <person name="Walker B."/>
            <person name="Young S.K."/>
            <person name="Zeng Q."/>
            <person name="Gargeya S."/>
            <person name="Fitzgerald M."/>
            <person name="Haas B."/>
            <person name="Abouelleil A."/>
            <person name="Alvarado L."/>
            <person name="Arachchi H.M."/>
            <person name="Berlin A.M."/>
            <person name="Chapman S.B."/>
            <person name="Dewar J."/>
            <person name="Goldberg J."/>
            <person name="Griggs A."/>
            <person name="Gujja S."/>
            <person name="Hansen M."/>
            <person name="Howarth C."/>
            <person name="Imamovic A."/>
            <person name="Larimer J."/>
            <person name="McCowan C."/>
            <person name="Murphy C."/>
            <person name="Neiman D."/>
            <person name="Pearson M."/>
            <person name="Priest M."/>
            <person name="Roberts A."/>
            <person name="Saif S."/>
            <person name="Shea T."/>
            <person name="Sisk P."/>
            <person name="Sykes S."/>
            <person name="Wortman J."/>
            <person name="Nusbaum C."/>
            <person name="Birren B."/>
        </authorList>
    </citation>
    <scope>NUCLEOTIDE SEQUENCE [LARGE SCALE GENOMIC DNA]</scope>
    <source>
        <strain evidence="2 3">Palo Alto/Uganda</strain>
    </source>
</reference>
<name>W4IRR5_PLAFP</name>
<dbReference type="AlphaFoldDB" id="W4IRR5"/>
<evidence type="ECO:0000313" key="2">
    <source>
        <dbReference type="EMBL" id="ETW52668.1"/>
    </source>
</evidence>
<reference evidence="2 3" key="1">
    <citation type="submission" date="2013-02" db="EMBL/GenBank/DDBJ databases">
        <title>The Genome Annotation of Plasmodium falciparum Palo Alto/Uganda.</title>
        <authorList>
            <consortium name="The Broad Institute Genome Sequencing Platform"/>
            <consortium name="The Broad Institute Genome Sequencing Center for Infectious Disease"/>
            <person name="Neafsey D."/>
            <person name="Hoffman S."/>
            <person name="Volkman S."/>
            <person name="Rosenthal P."/>
            <person name="Walker B."/>
            <person name="Young S.K."/>
            <person name="Zeng Q."/>
            <person name="Gargeya S."/>
            <person name="Fitzgerald M."/>
            <person name="Haas B."/>
            <person name="Abouelleil A."/>
            <person name="Allen A.W."/>
            <person name="Alvarado L."/>
            <person name="Arachchi H.M."/>
            <person name="Berlin A.M."/>
            <person name="Chapman S.B."/>
            <person name="Gainer-Dewar J."/>
            <person name="Goldberg J."/>
            <person name="Griggs A."/>
            <person name="Gujja S."/>
            <person name="Hansen M."/>
            <person name="Howarth C."/>
            <person name="Imamovic A."/>
            <person name="Ireland A."/>
            <person name="Larimer J."/>
            <person name="McCowan C."/>
            <person name="Murphy C."/>
            <person name="Pearson M."/>
            <person name="Poon T.W."/>
            <person name="Priest M."/>
            <person name="Roberts A."/>
            <person name="Saif S."/>
            <person name="Shea T."/>
            <person name="Sisk P."/>
            <person name="Sykes S."/>
            <person name="Wortman J."/>
            <person name="Nusbaum C."/>
            <person name="Birren B."/>
        </authorList>
    </citation>
    <scope>NUCLEOTIDE SEQUENCE [LARGE SCALE GENOMIC DNA]</scope>
    <source>
        <strain evidence="2 3">Palo Alto/Uganda</strain>
    </source>
</reference>
<dbReference type="EMBL" id="KI927388">
    <property type="protein sequence ID" value="ETW52668.1"/>
    <property type="molecule type" value="Genomic_DNA"/>
</dbReference>
<proteinExistence type="predicted"/>
<evidence type="ECO:0000313" key="3">
    <source>
        <dbReference type="Proteomes" id="UP000019103"/>
    </source>
</evidence>
<feature type="transmembrane region" description="Helical" evidence="1">
    <location>
        <begin position="67"/>
        <end position="86"/>
    </location>
</feature>
<accession>W4IRR5</accession>
<organism evidence="2 3">
    <name type="scientific">Plasmodium falciparum (isolate Palo Alto / Uganda)</name>
    <dbReference type="NCBI Taxonomy" id="57270"/>
    <lineage>
        <taxon>Eukaryota</taxon>
        <taxon>Sar</taxon>
        <taxon>Alveolata</taxon>
        <taxon>Apicomplexa</taxon>
        <taxon>Aconoidasida</taxon>
        <taxon>Haemosporida</taxon>
        <taxon>Plasmodiidae</taxon>
        <taxon>Plasmodium</taxon>
        <taxon>Plasmodium (Laverania)</taxon>
    </lineage>
</organism>
<keyword evidence="1" id="KW-0472">Membrane</keyword>
<gene>
    <name evidence="2" type="ORF">PFUGPA_05674</name>
</gene>
<protein>
    <submittedName>
        <fullName evidence="2">Uncharacterized protein</fullName>
    </submittedName>
</protein>
<dbReference type="Proteomes" id="UP000019103">
    <property type="component" value="Unassembled WGS sequence"/>
</dbReference>
<keyword evidence="1" id="KW-1133">Transmembrane helix</keyword>
<keyword evidence="1" id="KW-0812">Transmembrane</keyword>